<protein>
    <submittedName>
        <fullName evidence="3">Uncharacterized protein</fullName>
    </submittedName>
</protein>
<feature type="compositionally biased region" description="Gly residues" evidence="1">
    <location>
        <begin position="404"/>
        <end position="432"/>
    </location>
</feature>
<feature type="compositionally biased region" description="Gly residues" evidence="1">
    <location>
        <begin position="440"/>
        <end position="469"/>
    </location>
</feature>
<keyword evidence="4" id="KW-1185">Reference proteome</keyword>
<evidence type="ECO:0000256" key="1">
    <source>
        <dbReference type="SAM" id="MobiDB-lite"/>
    </source>
</evidence>
<keyword evidence="2" id="KW-0472">Membrane</keyword>
<feature type="region of interest" description="Disordered" evidence="1">
    <location>
        <begin position="345"/>
        <end position="469"/>
    </location>
</feature>
<evidence type="ECO:0000313" key="4">
    <source>
        <dbReference type="Proteomes" id="UP000219467"/>
    </source>
</evidence>
<keyword evidence="2" id="KW-1133">Transmembrane helix</keyword>
<proteinExistence type="predicted"/>
<reference evidence="4" key="1">
    <citation type="submission" date="2017-08" db="EMBL/GenBank/DDBJ databases">
        <authorList>
            <person name="Varghese N."/>
            <person name="Submissions S."/>
        </authorList>
    </citation>
    <scope>NUCLEOTIDE SEQUENCE [LARGE SCALE GENOMIC DNA]</scope>
    <source>
        <strain evidence="4">JA234</strain>
    </source>
</reference>
<dbReference type="AlphaFoldDB" id="A0A285CML6"/>
<dbReference type="Proteomes" id="UP000219467">
    <property type="component" value="Unassembled WGS sequence"/>
</dbReference>
<feature type="compositionally biased region" description="Low complexity" evidence="1">
    <location>
        <begin position="381"/>
        <end position="394"/>
    </location>
</feature>
<name>A0A285CML6_9RHOB</name>
<gene>
    <name evidence="3" type="ORF">SAMN05878503_102263</name>
</gene>
<feature type="transmembrane region" description="Helical" evidence="2">
    <location>
        <begin position="36"/>
        <end position="58"/>
    </location>
</feature>
<evidence type="ECO:0000313" key="3">
    <source>
        <dbReference type="EMBL" id="SNX68751.1"/>
    </source>
</evidence>
<organism evidence="3 4">
    <name type="scientific">Cereibacter ovatus</name>
    <dbReference type="NCBI Taxonomy" id="439529"/>
    <lineage>
        <taxon>Bacteria</taxon>
        <taxon>Pseudomonadati</taxon>
        <taxon>Pseudomonadota</taxon>
        <taxon>Alphaproteobacteria</taxon>
        <taxon>Rhodobacterales</taxon>
        <taxon>Paracoccaceae</taxon>
        <taxon>Cereibacter</taxon>
    </lineage>
</organism>
<sequence>MGVQQRHPGLEGRLALTPVPEGPRLRTPARIAPQKPWVGVVSVVGAAAVAYLALGFALTAGAPLTRLLSTVSGSLVADGPASVDLTLAPQTAPRGWIDRLETALDIRYLMADPLPDPRPVLPGGRPDPAAALPALSALGPVAVAGAAPAVDAVPPARPLIWAASPRLFAALGSDAGWPRLPGLLARLAAPNVPLLALPALAEALPRADRGSGPVLVWPAPVAAAGAAVPFPDMPASRAAPLAPVAFAVTPPGAGARPRAGVARAETSGGGAPDLLLIASGRDGGEGCRSQSCLAVSIAPATLPFLSALTPTKRVAKAGRKAASKTVTVSTASVDETTAHRGAVSPIGTRQAVPGQVARAEVATGRKGRATGPGTSVEPGKSGASAASGRGAASGARGGKDTSGASGGKGAGGATGGKDAGGAKGEGAGGRSGDGGRDGGGRGGGGGHGGNGGGHGGGNGGGGKGGGRNG</sequence>
<keyword evidence="2" id="KW-0812">Transmembrane</keyword>
<dbReference type="EMBL" id="OAOQ01000002">
    <property type="protein sequence ID" value="SNX68751.1"/>
    <property type="molecule type" value="Genomic_DNA"/>
</dbReference>
<evidence type="ECO:0000256" key="2">
    <source>
        <dbReference type="SAM" id="Phobius"/>
    </source>
</evidence>
<accession>A0A285CML6</accession>